<dbReference type="GO" id="GO:0005783">
    <property type="term" value="C:endoplasmic reticulum"/>
    <property type="evidence" value="ECO:0007669"/>
    <property type="project" value="TreeGrafter"/>
</dbReference>
<dbReference type="GO" id="GO:0005886">
    <property type="term" value="C:plasma membrane"/>
    <property type="evidence" value="ECO:0007669"/>
    <property type="project" value="TreeGrafter"/>
</dbReference>
<feature type="coiled-coil region" evidence="7">
    <location>
        <begin position="127"/>
        <end position="297"/>
    </location>
</feature>
<evidence type="ECO:0000313" key="11">
    <source>
        <dbReference type="EMBL" id="KAK2186603.1"/>
    </source>
</evidence>
<dbReference type="CDD" id="cd11722">
    <property type="entry name" value="SOAR"/>
    <property type="match status" value="1"/>
</dbReference>
<evidence type="ECO:0000256" key="3">
    <source>
        <dbReference type="ARBA" id="ARBA00022723"/>
    </source>
</evidence>
<evidence type="ECO:0000256" key="2">
    <source>
        <dbReference type="ARBA" id="ARBA00022568"/>
    </source>
</evidence>
<dbReference type="PROSITE" id="PS50105">
    <property type="entry name" value="SAM_DOMAIN"/>
    <property type="match status" value="1"/>
</dbReference>
<dbReference type="GO" id="GO:0051049">
    <property type="term" value="P:regulation of transport"/>
    <property type="evidence" value="ECO:0007669"/>
    <property type="project" value="UniProtKB-ARBA"/>
</dbReference>
<feature type="region of interest" description="Disordered" evidence="8">
    <location>
        <begin position="380"/>
        <end position="418"/>
    </location>
</feature>
<proteinExistence type="predicted"/>
<dbReference type="GO" id="GO:0002115">
    <property type="term" value="P:store-operated calcium entry"/>
    <property type="evidence" value="ECO:0007669"/>
    <property type="project" value="TreeGrafter"/>
</dbReference>
<dbReference type="Pfam" id="PF00536">
    <property type="entry name" value="SAM_1"/>
    <property type="match status" value="1"/>
</dbReference>
<feature type="transmembrane region" description="Helical" evidence="9">
    <location>
        <begin position="90"/>
        <end position="108"/>
    </location>
</feature>
<evidence type="ECO:0000256" key="5">
    <source>
        <dbReference type="ARBA" id="ARBA00022837"/>
    </source>
</evidence>
<keyword evidence="9" id="KW-0472">Membrane</keyword>
<dbReference type="GO" id="GO:0005509">
    <property type="term" value="F:calcium ion binding"/>
    <property type="evidence" value="ECO:0007669"/>
    <property type="project" value="TreeGrafter"/>
</dbReference>
<accession>A0AAD9UEL3</accession>
<evidence type="ECO:0000256" key="4">
    <source>
        <dbReference type="ARBA" id="ARBA00022729"/>
    </source>
</evidence>
<dbReference type="Gene3D" id="1.10.287.3550">
    <property type="match status" value="1"/>
</dbReference>
<dbReference type="Pfam" id="PF16533">
    <property type="entry name" value="SOAR"/>
    <property type="match status" value="1"/>
</dbReference>
<keyword evidence="3" id="KW-0479">Metal-binding</keyword>
<evidence type="ECO:0000256" key="6">
    <source>
        <dbReference type="ARBA" id="ARBA00023065"/>
    </source>
</evidence>
<dbReference type="Gene3D" id="1.10.150.50">
    <property type="entry name" value="Transcription Factor, Ets-1"/>
    <property type="match status" value="1"/>
</dbReference>
<evidence type="ECO:0000256" key="1">
    <source>
        <dbReference type="ARBA" id="ARBA00022448"/>
    </source>
</evidence>
<dbReference type="InterPro" id="IPR001660">
    <property type="entry name" value="SAM"/>
</dbReference>
<evidence type="ECO:0000313" key="12">
    <source>
        <dbReference type="Proteomes" id="UP001209878"/>
    </source>
</evidence>
<dbReference type="Gene3D" id="1.20.5.340">
    <property type="match status" value="1"/>
</dbReference>
<comment type="caution">
    <text evidence="11">The sequence shown here is derived from an EMBL/GenBank/DDBJ whole genome shotgun (WGS) entry which is preliminary data.</text>
</comment>
<feature type="compositionally biased region" description="Basic and acidic residues" evidence="8">
    <location>
        <begin position="396"/>
        <end position="411"/>
    </location>
</feature>
<keyword evidence="12" id="KW-1185">Reference proteome</keyword>
<dbReference type="AlphaFoldDB" id="A0AAD9UEL3"/>
<name>A0AAD9UEL3_RIDPI</name>
<keyword evidence="6" id="KW-0406">Ion transport</keyword>
<feature type="domain" description="SAM" evidence="10">
    <location>
        <begin position="10"/>
        <end position="78"/>
    </location>
</feature>
<dbReference type="CDD" id="cd09504">
    <property type="entry name" value="SAM_STIM-1_2-like"/>
    <property type="match status" value="1"/>
</dbReference>
<protein>
    <recommendedName>
        <fullName evidence="10">SAM domain-containing protein</fullName>
    </recommendedName>
</protein>
<keyword evidence="9" id="KW-1133">Transmembrane helix</keyword>
<dbReference type="PANTHER" id="PTHR15136">
    <property type="entry name" value="STROMAL INTERACTION MOLECULE HOMOLOG"/>
    <property type="match status" value="1"/>
</dbReference>
<evidence type="ECO:0000256" key="9">
    <source>
        <dbReference type="SAM" id="Phobius"/>
    </source>
</evidence>
<dbReference type="PANTHER" id="PTHR15136:SF5">
    <property type="entry name" value="STROMAL INTERACTION MOLECULE HOMOLOG"/>
    <property type="match status" value="1"/>
</dbReference>
<dbReference type="InterPro" id="IPR032393">
    <property type="entry name" value="SOAR_STIM1/2"/>
</dbReference>
<organism evidence="11 12">
    <name type="scientific">Ridgeia piscesae</name>
    <name type="common">Tubeworm</name>
    <dbReference type="NCBI Taxonomy" id="27915"/>
    <lineage>
        <taxon>Eukaryota</taxon>
        <taxon>Metazoa</taxon>
        <taxon>Spiralia</taxon>
        <taxon>Lophotrochozoa</taxon>
        <taxon>Annelida</taxon>
        <taxon>Polychaeta</taxon>
        <taxon>Sedentaria</taxon>
        <taxon>Canalipalpata</taxon>
        <taxon>Sabellida</taxon>
        <taxon>Siboglinidae</taxon>
        <taxon>Ridgeia</taxon>
    </lineage>
</organism>
<evidence type="ECO:0000256" key="7">
    <source>
        <dbReference type="SAM" id="Coils"/>
    </source>
</evidence>
<evidence type="ECO:0000259" key="10">
    <source>
        <dbReference type="PROSITE" id="PS50105"/>
    </source>
</evidence>
<dbReference type="SUPFAM" id="SSF47769">
    <property type="entry name" value="SAM/Pointed domain"/>
    <property type="match status" value="1"/>
</dbReference>
<keyword evidence="2" id="KW-0109">Calcium transport</keyword>
<dbReference type="EMBL" id="JAODUO010000195">
    <property type="protein sequence ID" value="KAK2186603.1"/>
    <property type="molecule type" value="Genomic_DNA"/>
</dbReference>
<keyword evidence="5" id="KW-0106">Calcium</keyword>
<dbReference type="InterPro" id="IPR037608">
    <property type="entry name" value="STIM1/2"/>
</dbReference>
<dbReference type="GO" id="GO:0006874">
    <property type="term" value="P:intracellular calcium ion homeostasis"/>
    <property type="evidence" value="ECO:0007669"/>
    <property type="project" value="TreeGrafter"/>
</dbReference>
<dbReference type="Proteomes" id="UP001209878">
    <property type="component" value="Unassembled WGS sequence"/>
</dbReference>
<reference evidence="11" key="1">
    <citation type="journal article" date="2023" name="Mol. Biol. Evol.">
        <title>Third-Generation Sequencing Reveals the Adaptive Role of the Epigenome in Three Deep-Sea Polychaetes.</title>
        <authorList>
            <person name="Perez M."/>
            <person name="Aroh O."/>
            <person name="Sun Y."/>
            <person name="Lan Y."/>
            <person name="Juniper S.K."/>
            <person name="Young C.R."/>
            <person name="Angers B."/>
            <person name="Qian P.Y."/>
        </authorList>
    </citation>
    <scope>NUCLEOTIDE SEQUENCE</scope>
    <source>
        <strain evidence="11">R07B-5</strain>
    </source>
</reference>
<sequence>MTQVVEVYNWTTEDVVDWLVTYVELPQYAHNFRVNGVDGHMLPRIAVMNGHYVGSILGIKNSVHKKKLAVKAMDIVMFGPPKRHSYLKDLALIGSLVVAVGGCWLAYVQHSYSQTQMKKVMKDLDHLQASEHALAQLHQKLDVAQKEHKNIAEEKQKIERILKEEMNTAKQEAERLREVRETTAEEISRLRLAEEELVQVRKALRKAEKELDDSNKAPLAQLQHWLQLNYEIENKHFEMKKDSAEKELENAKEMCEKMRKKRSAFLGSLRIAHSASLDETDRKIMNARASLEDVKLDLQERSSRWYEIEKICGFNIMANPGLHALSAMLNKSTGYLGYSSASNLMSGLSGSVMSMGLGDSEEDQPPGYFAATGSRRLHTASTYNTPFSMATKRRNLQPEKDLKTDSHEKQNRLMTAKTQPELFNLEKSKLTTDFSVEKSKLTADSSMEKSKLTADLNKLDGFKVSKDHHATIPEPHQSILEPRKAKPEMYKLGRSFEKNSECSSHSMEPFRVSQDSLRHGREAFRMDDIAQDNFRVSNDFFKDVPNAFKMGQTACKGSKDTKVETRDHGDTPYYSELEGRPRFDVGDACPQYEELEENVGKMQVNSAKSGLVHSLHQNDQLYFQQKSLPSSLSDSSLLMVSGEIGKDKPVYPPKRLSPRSHLAMVLDEDISSPESTDSAGPQDEKPKKKRLIRRTLLPKLLKNSPLVDKQKVC</sequence>
<keyword evidence="1" id="KW-0813">Transport</keyword>
<gene>
    <name evidence="11" type="ORF">NP493_195g08021</name>
</gene>
<keyword evidence="9" id="KW-0812">Transmembrane</keyword>
<keyword evidence="7" id="KW-0175">Coiled coil</keyword>
<keyword evidence="4" id="KW-0732">Signal</keyword>
<evidence type="ECO:0000256" key="8">
    <source>
        <dbReference type="SAM" id="MobiDB-lite"/>
    </source>
</evidence>
<dbReference type="InterPro" id="IPR013761">
    <property type="entry name" value="SAM/pointed_sf"/>
</dbReference>
<dbReference type="FunFam" id="1.10.150.50:FF:000009">
    <property type="entry name" value="Stromal interaction molecule 1"/>
    <property type="match status" value="1"/>
</dbReference>
<dbReference type="GO" id="GO:0005246">
    <property type="term" value="F:calcium channel regulator activity"/>
    <property type="evidence" value="ECO:0007669"/>
    <property type="project" value="InterPro"/>
</dbReference>
<feature type="region of interest" description="Disordered" evidence="8">
    <location>
        <begin position="644"/>
        <end position="694"/>
    </location>
</feature>